<evidence type="ECO:0000256" key="6">
    <source>
        <dbReference type="ARBA" id="ARBA00022729"/>
    </source>
</evidence>
<reference evidence="9 10" key="2">
    <citation type="submission" date="2017-08" db="EMBL/GenBank/DDBJ databases">
        <authorList>
            <person name="de Groot N.N."/>
        </authorList>
    </citation>
    <scope>NUCLEOTIDE SEQUENCE [LARGE SCALE GENOMIC DNA]</scope>
    <source>
        <strain evidence="9">Orrdi1</strain>
    </source>
</reference>
<dbReference type="PANTHER" id="PTHR43649:SF31">
    <property type="entry name" value="SN-GLYCEROL-3-PHOSPHATE-BINDING PERIPLASMIC PROTEIN UGPB"/>
    <property type="match status" value="1"/>
</dbReference>
<organism evidence="8 10">
    <name type="scientific">Orrella dioscoreae</name>
    <dbReference type="NCBI Taxonomy" id="1851544"/>
    <lineage>
        <taxon>Bacteria</taxon>
        <taxon>Pseudomonadati</taxon>
        <taxon>Pseudomonadota</taxon>
        <taxon>Betaproteobacteria</taxon>
        <taxon>Burkholderiales</taxon>
        <taxon>Alcaligenaceae</taxon>
        <taxon>Orrella</taxon>
    </lineage>
</organism>
<accession>A0A1C3K8Y5</accession>
<name>A0A1C3K8Y5_9BURK</name>
<evidence type="ECO:0000256" key="4">
    <source>
        <dbReference type="ARBA" id="ARBA00017470"/>
    </source>
</evidence>
<sequence length="437" mass="47893">MNMMQSAGVPRIVRAAGHALVLGLAGVSAQAMAATDVQVWHTLSPANKDQLEKIVKQFNRDQKDVRVVLKGFDSQANLRDAATRAVAAKKGPHLVQIEDNHSPDVIAEHKSILPLYRLLDDYPIKDLGWFLPQTSSFVRDNRGRLLAFPWMAEIPVMFYNLDAYKKAGLDPKAPSRTWNDLQADLLKLRDNTDLNCPYATSQQVSVHLENLAPMNNRLYTSANNGLDKGTPKFNFDSLYMRHLSLMVSWKRSLLLTEHTDDDRADALFAKGQCGVLTAGSGALGSILAGKVPFGVTPLPYYSQVAKQPGRPFVSGSALWAVAGHPRDEDKATMAFLAYLAKPVVAAQWHQNTGFLPLTDAAFRAADVSFYNRVPGAQAVVESVRATPAASARGFRLANYPQVEQIFNAELQTALSGDVPPMRALNVASEKAEAAMRR</sequence>
<evidence type="ECO:0000256" key="5">
    <source>
        <dbReference type="ARBA" id="ARBA00022448"/>
    </source>
</evidence>
<feature type="chain" id="PRO_5015062800" description="sn-glycerol-3-phosphate-binding periplasmic protein UgpB" evidence="7">
    <location>
        <begin position="34"/>
        <end position="437"/>
    </location>
</feature>
<dbReference type="OrthoDB" id="4393730at2"/>
<dbReference type="AlphaFoldDB" id="A0A1C3K8Y5"/>
<comment type="similarity">
    <text evidence="2">Belongs to the bacterial solute-binding protein 1 family.</text>
</comment>
<evidence type="ECO:0000256" key="3">
    <source>
        <dbReference type="ARBA" id="ARBA00011557"/>
    </source>
</evidence>
<reference evidence="8 10" key="1">
    <citation type="submission" date="2016-06" db="EMBL/GenBank/DDBJ databases">
        <authorList>
            <person name="Kjaerup R.B."/>
            <person name="Dalgaard T.S."/>
            <person name="Juul-Madsen H.R."/>
        </authorList>
    </citation>
    <scope>NUCLEOTIDE SEQUENCE [LARGE SCALE GENOMIC DNA]</scope>
    <source>
        <strain evidence="8">Orrdi1</strain>
    </source>
</reference>
<evidence type="ECO:0000313" key="9">
    <source>
        <dbReference type="EMBL" id="SOE49225.1"/>
    </source>
</evidence>
<proteinExistence type="inferred from homology"/>
<dbReference type="EMBL" id="LT907988">
    <property type="protein sequence ID" value="SOE49225.1"/>
    <property type="molecule type" value="Genomic_DNA"/>
</dbReference>
<protein>
    <recommendedName>
        <fullName evidence="4">sn-glycerol-3-phosphate-binding periplasmic protein UgpB</fullName>
    </recommendedName>
</protein>
<evidence type="ECO:0000256" key="7">
    <source>
        <dbReference type="SAM" id="SignalP"/>
    </source>
</evidence>
<dbReference type="InterPro" id="IPR006059">
    <property type="entry name" value="SBP"/>
</dbReference>
<keyword evidence="10" id="KW-1185">Reference proteome</keyword>
<evidence type="ECO:0000256" key="1">
    <source>
        <dbReference type="ARBA" id="ARBA00004418"/>
    </source>
</evidence>
<dbReference type="GO" id="GO:0042597">
    <property type="term" value="C:periplasmic space"/>
    <property type="evidence" value="ECO:0007669"/>
    <property type="project" value="UniProtKB-SubCell"/>
</dbReference>
<dbReference type="InterPro" id="IPR050490">
    <property type="entry name" value="Bact_solute-bd_prot1"/>
</dbReference>
<dbReference type="Gene3D" id="3.40.190.10">
    <property type="entry name" value="Periplasmic binding protein-like II"/>
    <property type="match status" value="2"/>
</dbReference>
<dbReference type="STRING" id="1851544.ODI_02149"/>
<dbReference type="PANTHER" id="PTHR43649">
    <property type="entry name" value="ARABINOSE-BINDING PROTEIN-RELATED"/>
    <property type="match status" value="1"/>
</dbReference>
<evidence type="ECO:0000313" key="10">
    <source>
        <dbReference type="Proteomes" id="UP000078558"/>
    </source>
</evidence>
<feature type="signal peptide" evidence="7">
    <location>
        <begin position="1"/>
        <end position="33"/>
    </location>
</feature>
<comment type="subcellular location">
    <subcellularLocation>
        <location evidence="1">Periplasm</location>
    </subcellularLocation>
</comment>
<dbReference type="RefSeq" id="WP_067760106.1">
    <property type="nucleotide sequence ID" value="NZ_LT907988.1"/>
</dbReference>
<dbReference type="Pfam" id="PF13416">
    <property type="entry name" value="SBP_bac_8"/>
    <property type="match status" value="1"/>
</dbReference>
<dbReference type="EMBL" id="FLRC01000056">
    <property type="protein sequence ID" value="SBT27857.1"/>
    <property type="molecule type" value="Genomic_DNA"/>
</dbReference>
<dbReference type="SUPFAM" id="SSF53850">
    <property type="entry name" value="Periplasmic binding protein-like II"/>
    <property type="match status" value="1"/>
</dbReference>
<keyword evidence="6 7" id="KW-0732">Signal</keyword>
<keyword evidence="5" id="KW-0813">Transport</keyword>
<comment type="subunit">
    <text evidence="3">The complex is composed of two ATP-binding proteins (UgpC), two transmembrane proteins (UgpA and UgpE) and a solute-binding protein (UgpB).</text>
</comment>
<dbReference type="KEGG" id="odi:ODI_R1929"/>
<dbReference type="Proteomes" id="UP000078558">
    <property type="component" value="Chromosome I"/>
</dbReference>
<evidence type="ECO:0000313" key="8">
    <source>
        <dbReference type="EMBL" id="SBT27857.1"/>
    </source>
</evidence>
<evidence type="ECO:0000256" key="2">
    <source>
        <dbReference type="ARBA" id="ARBA00008520"/>
    </source>
</evidence>
<gene>
    <name evidence="8" type="ORF">ODI_02149</name>
    <name evidence="9" type="ORF">ODI_R1929</name>
</gene>